<name>A0A443S6Z0_9ACAR</name>
<keyword evidence="4" id="KW-1015">Disulfide bond</keyword>
<dbReference type="Gene3D" id="2.60.40.10">
    <property type="entry name" value="Immunoglobulins"/>
    <property type="match status" value="3"/>
</dbReference>
<comment type="caution">
    <text evidence="6">The sequence shown here is derived from an EMBL/GenBank/DDBJ whole genome shotgun (WGS) entry which is preliminary data.</text>
</comment>
<feature type="non-terminal residue" evidence="6">
    <location>
        <position position="380"/>
    </location>
</feature>
<dbReference type="PANTHER" id="PTHR23278:SF19">
    <property type="entry name" value="OBSCURIN"/>
    <property type="match status" value="1"/>
</dbReference>
<proteinExistence type="predicted"/>
<dbReference type="PROSITE" id="PS50835">
    <property type="entry name" value="IG_LIKE"/>
    <property type="match status" value="3"/>
</dbReference>
<evidence type="ECO:0000259" key="5">
    <source>
        <dbReference type="PROSITE" id="PS50835"/>
    </source>
</evidence>
<dbReference type="InterPro" id="IPR036179">
    <property type="entry name" value="Ig-like_dom_sf"/>
</dbReference>
<dbReference type="GO" id="GO:0016020">
    <property type="term" value="C:membrane"/>
    <property type="evidence" value="ECO:0007669"/>
    <property type="project" value="UniProtKB-SubCell"/>
</dbReference>
<dbReference type="Pfam" id="PF08205">
    <property type="entry name" value="C2-set_2"/>
    <property type="match status" value="1"/>
</dbReference>
<dbReference type="InterPro" id="IPR013783">
    <property type="entry name" value="Ig-like_fold"/>
</dbReference>
<feature type="domain" description="Ig-like" evidence="5">
    <location>
        <begin position="91"/>
        <end position="183"/>
    </location>
</feature>
<accession>A0A443S6Z0</accession>
<dbReference type="EMBL" id="NCKV01006696">
    <property type="protein sequence ID" value="RWS23316.1"/>
    <property type="molecule type" value="Genomic_DNA"/>
</dbReference>
<sequence length="380" mass="41635">MNKLKSGVPIEFVCQSTGSKPPANIKWYIGTKVLENLGESVSEDGSVTTSFLSYVPSIEDNGKRLSCVAANVKYPGINVDDGFVVHIKYSPAVSLVMGASVQREQIVEGSDILFECNIQANPMYSSLGWMFNDQQLNGEQFTNVVISNTSLLLKSVRKQNSGSYRCWAVNDEGKGESDSINLNIQCKRQIIGVTTHEEASVDCEVDALPPEVTFYWIFNNSQNEVLDVATFTATGVRSTATYTPHTIADFGILFCFADNSVGRQREPCQYFIVPASPPEPPNNCTVNNVTIHSLSVECEPGYSGGLQQTFHLEIYTKKSKMLLSNQSSSDYPFFTTHLLPAGHSFTLLVYSSNSKGKSETLTIKGSTLLASQLFSVSDND</sequence>
<keyword evidence="3" id="KW-0472">Membrane</keyword>
<dbReference type="Pfam" id="PF07679">
    <property type="entry name" value="I-set"/>
    <property type="match status" value="1"/>
</dbReference>
<organism evidence="6 7">
    <name type="scientific">Leptotrombidium deliense</name>
    <dbReference type="NCBI Taxonomy" id="299467"/>
    <lineage>
        <taxon>Eukaryota</taxon>
        <taxon>Metazoa</taxon>
        <taxon>Ecdysozoa</taxon>
        <taxon>Arthropoda</taxon>
        <taxon>Chelicerata</taxon>
        <taxon>Arachnida</taxon>
        <taxon>Acari</taxon>
        <taxon>Acariformes</taxon>
        <taxon>Trombidiformes</taxon>
        <taxon>Prostigmata</taxon>
        <taxon>Anystina</taxon>
        <taxon>Parasitengona</taxon>
        <taxon>Trombiculoidea</taxon>
        <taxon>Trombiculidae</taxon>
        <taxon>Leptotrombidium</taxon>
    </lineage>
</organism>
<dbReference type="InterPro" id="IPR007110">
    <property type="entry name" value="Ig-like_dom"/>
</dbReference>
<evidence type="ECO:0000256" key="2">
    <source>
        <dbReference type="ARBA" id="ARBA00022737"/>
    </source>
</evidence>
<dbReference type="SMART" id="SM00408">
    <property type="entry name" value="IGc2"/>
    <property type="match status" value="1"/>
</dbReference>
<dbReference type="VEuPathDB" id="VectorBase:LDEU008724"/>
<dbReference type="OrthoDB" id="8825892at2759"/>
<evidence type="ECO:0000256" key="4">
    <source>
        <dbReference type="ARBA" id="ARBA00023157"/>
    </source>
</evidence>
<feature type="domain" description="Ig-like" evidence="5">
    <location>
        <begin position="1"/>
        <end position="78"/>
    </location>
</feature>
<evidence type="ECO:0000256" key="1">
    <source>
        <dbReference type="ARBA" id="ARBA00004167"/>
    </source>
</evidence>
<feature type="domain" description="Ig-like" evidence="5">
    <location>
        <begin position="197"/>
        <end position="260"/>
    </location>
</feature>
<gene>
    <name evidence="6" type="ORF">B4U80_09331</name>
</gene>
<protein>
    <submittedName>
        <fullName evidence="6">Nephrin-like protein</fullName>
    </submittedName>
</protein>
<comment type="subcellular location">
    <subcellularLocation>
        <location evidence="1">Membrane</location>
        <topology evidence="1">Single-pass membrane protein</topology>
    </subcellularLocation>
</comment>
<dbReference type="PANTHER" id="PTHR23278">
    <property type="entry name" value="SIDESTEP PROTEIN"/>
    <property type="match status" value="1"/>
</dbReference>
<evidence type="ECO:0000313" key="6">
    <source>
        <dbReference type="EMBL" id="RWS23316.1"/>
    </source>
</evidence>
<dbReference type="InterPro" id="IPR013098">
    <property type="entry name" value="Ig_I-set"/>
</dbReference>
<dbReference type="Proteomes" id="UP000288716">
    <property type="component" value="Unassembled WGS sequence"/>
</dbReference>
<evidence type="ECO:0000256" key="3">
    <source>
        <dbReference type="ARBA" id="ARBA00023136"/>
    </source>
</evidence>
<keyword evidence="7" id="KW-1185">Reference proteome</keyword>
<dbReference type="SUPFAM" id="SSF48726">
    <property type="entry name" value="Immunoglobulin"/>
    <property type="match status" value="3"/>
</dbReference>
<dbReference type="SMART" id="SM00409">
    <property type="entry name" value="IG"/>
    <property type="match status" value="1"/>
</dbReference>
<keyword evidence="2" id="KW-0677">Repeat</keyword>
<reference evidence="6 7" key="1">
    <citation type="journal article" date="2018" name="Gigascience">
        <title>Genomes of trombidid mites reveal novel predicted allergens and laterally-transferred genes associated with secondary metabolism.</title>
        <authorList>
            <person name="Dong X."/>
            <person name="Chaisiri K."/>
            <person name="Xia D."/>
            <person name="Armstrong S.D."/>
            <person name="Fang Y."/>
            <person name="Donnelly M.J."/>
            <person name="Kadowaki T."/>
            <person name="McGarry J.W."/>
            <person name="Darby A.C."/>
            <person name="Makepeace B.L."/>
        </authorList>
    </citation>
    <scope>NUCLEOTIDE SEQUENCE [LARGE SCALE GENOMIC DNA]</scope>
    <source>
        <strain evidence="6">UoL-UT</strain>
    </source>
</reference>
<dbReference type="STRING" id="299467.A0A443S6Z0"/>
<dbReference type="InterPro" id="IPR003599">
    <property type="entry name" value="Ig_sub"/>
</dbReference>
<evidence type="ECO:0000313" key="7">
    <source>
        <dbReference type="Proteomes" id="UP000288716"/>
    </source>
</evidence>
<dbReference type="SUPFAM" id="SSF49265">
    <property type="entry name" value="Fibronectin type III"/>
    <property type="match status" value="1"/>
</dbReference>
<dbReference type="InterPro" id="IPR036116">
    <property type="entry name" value="FN3_sf"/>
</dbReference>
<dbReference type="InterPro" id="IPR003598">
    <property type="entry name" value="Ig_sub2"/>
</dbReference>
<dbReference type="InterPro" id="IPR013162">
    <property type="entry name" value="CD80_C2-set"/>
</dbReference>
<dbReference type="AlphaFoldDB" id="A0A443S6Z0"/>